<dbReference type="PANTHER" id="PTHR35725">
    <property type="entry name" value="CLASSICAL ARABINOGALACTAN PROTEIN 26"/>
    <property type="match status" value="1"/>
</dbReference>
<organism evidence="3">
    <name type="scientific">Salix viminalis</name>
    <name type="common">Common osier</name>
    <name type="synonym">Basket willow</name>
    <dbReference type="NCBI Taxonomy" id="40686"/>
    <lineage>
        <taxon>Eukaryota</taxon>
        <taxon>Viridiplantae</taxon>
        <taxon>Streptophyta</taxon>
        <taxon>Embryophyta</taxon>
        <taxon>Tracheophyta</taxon>
        <taxon>Spermatophyta</taxon>
        <taxon>Magnoliopsida</taxon>
        <taxon>eudicotyledons</taxon>
        <taxon>Gunneridae</taxon>
        <taxon>Pentapetalae</taxon>
        <taxon>rosids</taxon>
        <taxon>fabids</taxon>
        <taxon>Malpighiales</taxon>
        <taxon>Salicaceae</taxon>
        <taxon>Saliceae</taxon>
        <taxon>Salix</taxon>
    </lineage>
</organism>
<keyword evidence="2" id="KW-0472">Membrane</keyword>
<feature type="compositionally biased region" description="Low complexity" evidence="1">
    <location>
        <begin position="107"/>
        <end position="125"/>
    </location>
</feature>
<evidence type="ECO:0000256" key="1">
    <source>
        <dbReference type="SAM" id="MobiDB-lite"/>
    </source>
</evidence>
<sequence>MLNRTPPHALSQLLKCLHHNRHQNFTPNNPYYMTCPNKCGIDFLIISMAAFFWSLIALAVPLVISPSSSSSSTQLNPETSAYPISTFLTITNSPPFQELSPDIAPLLPSPGGELPSPATSSIPTIPSSPSPPNPDEAVASGPDSAFSPLGALLASSAAPRNLINLVVAVVGLVAYRSIQLFQILLISASLEKLVPLQSGQVTGVAMNVACQERFLRSWSGNWIPAGTWF</sequence>
<dbReference type="AlphaFoldDB" id="A0A6N2KEB1"/>
<accession>A0A6N2KEB1</accession>
<reference evidence="3" key="1">
    <citation type="submission" date="2019-03" db="EMBL/GenBank/DDBJ databases">
        <authorList>
            <person name="Mank J."/>
            <person name="Almeida P."/>
        </authorList>
    </citation>
    <scope>NUCLEOTIDE SEQUENCE</scope>
    <source>
        <strain evidence="3">78183</strain>
    </source>
</reference>
<dbReference type="EMBL" id="CAADRP010000003">
    <property type="protein sequence ID" value="VFU21634.1"/>
    <property type="molecule type" value="Genomic_DNA"/>
</dbReference>
<feature type="transmembrane region" description="Helical" evidence="2">
    <location>
        <begin position="43"/>
        <end position="64"/>
    </location>
</feature>
<dbReference type="InterPro" id="IPR039346">
    <property type="entry name" value="AGP25/26"/>
</dbReference>
<gene>
    <name evidence="3" type="ORF">SVIM_LOCUS15465</name>
</gene>
<protein>
    <submittedName>
        <fullName evidence="3">Uncharacterized protein</fullName>
    </submittedName>
</protein>
<dbReference type="PANTHER" id="PTHR35725:SF3">
    <property type="entry name" value="CLASSICAL ARABINOGALACTAN PROTEIN 25"/>
    <property type="match status" value="1"/>
</dbReference>
<name>A0A6N2KEB1_SALVM</name>
<evidence type="ECO:0000256" key="2">
    <source>
        <dbReference type="SAM" id="Phobius"/>
    </source>
</evidence>
<evidence type="ECO:0000313" key="3">
    <source>
        <dbReference type="EMBL" id="VFU21634.1"/>
    </source>
</evidence>
<feature type="region of interest" description="Disordered" evidence="1">
    <location>
        <begin position="107"/>
        <end position="141"/>
    </location>
</feature>
<keyword evidence="2" id="KW-0812">Transmembrane</keyword>
<keyword evidence="2" id="KW-1133">Transmembrane helix</keyword>
<proteinExistence type="predicted"/>